<dbReference type="EMBL" id="BAABHV010000001">
    <property type="protein sequence ID" value="GAA5046981.1"/>
    <property type="molecule type" value="Genomic_DNA"/>
</dbReference>
<evidence type="ECO:0000256" key="2">
    <source>
        <dbReference type="ARBA" id="ARBA00023033"/>
    </source>
</evidence>
<dbReference type="Gene3D" id="3.20.20.30">
    <property type="entry name" value="Luciferase-like domain"/>
    <property type="match status" value="1"/>
</dbReference>
<evidence type="ECO:0000259" key="3">
    <source>
        <dbReference type="Pfam" id="PF00296"/>
    </source>
</evidence>
<dbReference type="InterPro" id="IPR011251">
    <property type="entry name" value="Luciferase-like_dom"/>
</dbReference>
<reference evidence="5" key="1">
    <citation type="journal article" date="2019" name="Int. J. Syst. Evol. Microbiol.">
        <title>The Global Catalogue of Microorganisms (GCM) 10K type strain sequencing project: providing services to taxonomists for standard genome sequencing and annotation.</title>
        <authorList>
            <consortium name="The Broad Institute Genomics Platform"/>
            <consortium name="The Broad Institute Genome Sequencing Center for Infectious Disease"/>
            <person name="Wu L."/>
            <person name="Ma J."/>
        </authorList>
    </citation>
    <scope>NUCLEOTIDE SEQUENCE [LARGE SCALE GENOMIC DNA]</scope>
    <source>
        <strain evidence="5">JCM 18014</strain>
    </source>
</reference>
<evidence type="ECO:0000256" key="1">
    <source>
        <dbReference type="ARBA" id="ARBA00023002"/>
    </source>
</evidence>
<keyword evidence="2" id="KW-0503">Monooxygenase</keyword>
<dbReference type="InterPro" id="IPR050766">
    <property type="entry name" value="Bact_Lucif_Oxidored"/>
</dbReference>
<dbReference type="RefSeq" id="WP_346031359.1">
    <property type="nucleotide sequence ID" value="NZ_BAABHV010000001.1"/>
</dbReference>
<evidence type="ECO:0000313" key="5">
    <source>
        <dbReference type="Proteomes" id="UP001500518"/>
    </source>
</evidence>
<accession>A0ABP9K1H4</accession>
<name>A0ABP9K1H4_9SPHN</name>
<sequence length="370" mass="41053">MHVGLASGFAHQGGYTGTDADFVRQEVDLLVMAEDLGFDSVWITEHHFSDYSMSNDPLQLLTYIAAKTSHVKLGTQCIIVPWHNPVRLAEKIVNLDILSGGRAILGFGGGLGAHEFAGLGVDQSDSRALYNEVLDLLIPALETGVIEGEGTYGTIARSELRPRPERSFAGRKFCGSLSGSSMYSAARHGFGNMVLMLPQRGAEAPPNQYREVWQEVHGDGSEPPPPMLSGNFYIHEDADYAAEQGEKYLAHTMRAAVKNYHLDTPGTYANVEGYEQYEKMMLDSPEAIDDYCTKFGKSAVTGTPQMILERLWELKEIYNPQGFFPHLYFGGMPRDDAVRAMRLFAREVLPELKSWEAETSIDERFLEAAE</sequence>
<keyword evidence="1" id="KW-0560">Oxidoreductase</keyword>
<keyword evidence="5" id="KW-1185">Reference proteome</keyword>
<dbReference type="PANTHER" id="PTHR30137">
    <property type="entry name" value="LUCIFERASE-LIKE MONOOXYGENASE"/>
    <property type="match status" value="1"/>
</dbReference>
<organism evidence="4 5">
    <name type="scientific">Erythrobacter westpacificensis</name>
    <dbReference type="NCBI Taxonomy" id="1055231"/>
    <lineage>
        <taxon>Bacteria</taxon>
        <taxon>Pseudomonadati</taxon>
        <taxon>Pseudomonadota</taxon>
        <taxon>Alphaproteobacteria</taxon>
        <taxon>Sphingomonadales</taxon>
        <taxon>Erythrobacteraceae</taxon>
        <taxon>Erythrobacter/Porphyrobacter group</taxon>
        <taxon>Erythrobacter</taxon>
    </lineage>
</organism>
<proteinExistence type="predicted"/>
<dbReference type="Pfam" id="PF00296">
    <property type="entry name" value="Bac_luciferase"/>
    <property type="match status" value="1"/>
</dbReference>
<feature type="domain" description="Luciferase-like" evidence="3">
    <location>
        <begin position="10"/>
        <end position="316"/>
    </location>
</feature>
<gene>
    <name evidence="4" type="ORF">GCM10023208_02940</name>
</gene>
<dbReference type="Proteomes" id="UP001500518">
    <property type="component" value="Unassembled WGS sequence"/>
</dbReference>
<dbReference type="SUPFAM" id="SSF51679">
    <property type="entry name" value="Bacterial luciferase-like"/>
    <property type="match status" value="1"/>
</dbReference>
<evidence type="ECO:0000313" key="4">
    <source>
        <dbReference type="EMBL" id="GAA5046981.1"/>
    </source>
</evidence>
<dbReference type="PANTHER" id="PTHR30137:SF8">
    <property type="entry name" value="BLR5498 PROTEIN"/>
    <property type="match status" value="1"/>
</dbReference>
<comment type="caution">
    <text evidence="4">The sequence shown here is derived from an EMBL/GenBank/DDBJ whole genome shotgun (WGS) entry which is preliminary data.</text>
</comment>
<dbReference type="InterPro" id="IPR036661">
    <property type="entry name" value="Luciferase-like_sf"/>
</dbReference>
<protein>
    <recommendedName>
        <fullName evidence="3">Luciferase-like domain-containing protein</fullName>
    </recommendedName>
</protein>